<comment type="caution">
    <text evidence="2">The sequence shown here is derived from an EMBL/GenBank/DDBJ whole genome shotgun (WGS) entry which is preliminary data.</text>
</comment>
<feature type="transmembrane region" description="Helical" evidence="1">
    <location>
        <begin position="46"/>
        <end position="65"/>
    </location>
</feature>
<dbReference type="Pfam" id="PF05437">
    <property type="entry name" value="AzlD"/>
    <property type="match status" value="1"/>
</dbReference>
<gene>
    <name evidence="2" type="ORF">ATO3_11845</name>
</gene>
<proteinExistence type="predicted"/>
<protein>
    <submittedName>
        <fullName evidence="2">Membrane protein</fullName>
    </submittedName>
</protein>
<sequence length="112" mass="12070">MTPEQHFSDAVLWTVIIGLALGSFGLRFLFLGFVGDRPLPRWMLRLLRYTAVTILPALVTPLVIWPQSNDGQTDPVKLCAALATLAVGYLTRSVLPAVFAGAAVLLLPALLA</sequence>
<dbReference type="OrthoDB" id="6119856at2"/>
<feature type="transmembrane region" description="Helical" evidence="1">
    <location>
        <begin position="94"/>
        <end position="111"/>
    </location>
</feature>
<keyword evidence="1" id="KW-1133">Transmembrane helix</keyword>
<dbReference type="EMBL" id="AQQR01000004">
    <property type="protein sequence ID" value="OWU73376.1"/>
    <property type="molecule type" value="Genomic_DNA"/>
</dbReference>
<feature type="transmembrane region" description="Helical" evidence="1">
    <location>
        <begin position="12"/>
        <end position="34"/>
    </location>
</feature>
<keyword evidence="1" id="KW-0812">Transmembrane</keyword>
<dbReference type="Proteomes" id="UP000215377">
    <property type="component" value="Unassembled WGS sequence"/>
</dbReference>
<reference evidence="2 3" key="1">
    <citation type="submission" date="2013-04" db="EMBL/GenBank/DDBJ databases">
        <title>Oceanicola sp. 22II1-22F33 Genome Sequencing.</title>
        <authorList>
            <person name="Lai Q."/>
            <person name="Li G."/>
            <person name="Shao Z."/>
        </authorList>
    </citation>
    <scope>NUCLEOTIDE SEQUENCE [LARGE SCALE GENOMIC DNA]</scope>
    <source>
        <strain evidence="2 3">22II1-22F33</strain>
    </source>
</reference>
<accession>A0A225NHS8</accession>
<dbReference type="InterPro" id="IPR008407">
    <property type="entry name" value="Brnchd-chn_aa_trnsp_AzlD"/>
</dbReference>
<evidence type="ECO:0000313" key="3">
    <source>
        <dbReference type="Proteomes" id="UP000215377"/>
    </source>
</evidence>
<keyword evidence="1" id="KW-0472">Membrane</keyword>
<dbReference type="AlphaFoldDB" id="A0A225NHS8"/>
<organism evidence="2 3">
    <name type="scientific">Marinibacterium profundimaris</name>
    <dbReference type="NCBI Taxonomy" id="1679460"/>
    <lineage>
        <taxon>Bacteria</taxon>
        <taxon>Pseudomonadati</taxon>
        <taxon>Pseudomonadota</taxon>
        <taxon>Alphaproteobacteria</taxon>
        <taxon>Rhodobacterales</taxon>
        <taxon>Paracoccaceae</taxon>
        <taxon>Marinibacterium</taxon>
    </lineage>
</organism>
<dbReference type="RefSeq" id="WP_088650081.1">
    <property type="nucleotide sequence ID" value="NZ_AQQR01000004.1"/>
</dbReference>
<evidence type="ECO:0000256" key="1">
    <source>
        <dbReference type="SAM" id="Phobius"/>
    </source>
</evidence>
<name>A0A225NHS8_9RHOB</name>
<evidence type="ECO:0000313" key="2">
    <source>
        <dbReference type="EMBL" id="OWU73376.1"/>
    </source>
</evidence>
<keyword evidence="3" id="KW-1185">Reference proteome</keyword>